<accession>A0A0E4FZC9</accession>
<feature type="transmembrane region" description="Helical" evidence="7">
    <location>
        <begin position="159"/>
        <end position="183"/>
    </location>
</feature>
<evidence type="ECO:0000256" key="1">
    <source>
        <dbReference type="ARBA" id="ARBA00004651"/>
    </source>
</evidence>
<dbReference type="NCBIfam" id="NF009438">
    <property type="entry name" value="PRK12797.1"/>
    <property type="match status" value="1"/>
</dbReference>
<sequence length="220" mass="24044">MTGLPDPATLIVLLAAIAIAPFVAITVTSYVKLVVVFGLIRNALGVQNIPPNMALNAIAILLSAYIMQPVAKAAYEAVRDKPIASQDLRELETMVTLATEPVRNFLLKNASQRERKFYVNAARGLWSKEDAAAIMGNEFMILIPAFITSELEDAFKIGFLLFLPFIVIDLVVSNILLAMGMMMVSPMTISLPFKLFLFVAVNGWQRLIHGLIFSYAGAAP</sequence>
<dbReference type="InterPro" id="IPR005773">
    <property type="entry name" value="T3SS_YscR-like"/>
</dbReference>
<feature type="transmembrane region" description="Helical" evidence="7">
    <location>
        <begin position="52"/>
        <end position="71"/>
    </location>
</feature>
<dbReference type="PRINTS" id="PR01302">
    <property type="entry name" value="TYPE3IMPPROT"/>
</dbReference>
<dbReference type="GO" id="GO:0009306">
    <property type="term" value="P:protein secretion"/>
    <property type="evidence" value="ECO:0007669"/>
    <property type="project" value="UniProtKB-UniRule"/>
</dbReference>
<evidence type="ECO:0000256" key="2">
    <source>
        <dbReference type="ARBA" id="ARBA00006257"/>
    </source>
</evidence>
<keyword evidence="5 7" id="KW-1133">Transmembrane helix</keyword>
<evidence type="ECO:0000313" key="8">
    <source>
        <dbReference type="EMBL" id="BAR63312.1"/>
    </source>
</evidence>
<keyword evidence="4 7" id="KW-0812">Transmembrane</keyword>
<evidence type="ECO:0000256" key="7">
    <source>
        <dbReference type="RuleBase" id="RU362070"/>
    </source>
</evidence>
<feature type="transmembrane region" description="Helical" evidence="7">
    <location>
        <begin position="195"/>
        <end position="218"/>
    </location>
</feature>
<organism evidence="8 9">
    <name type="scientific">Bradyrhizobium diazoefficiens</name>
    <dbReference type="NCBI Taxonomy" id="1355477"/>
    <lineage>
        <taxon>Bacteria</taxon>
        <taxon>Pseudomonadati</taxon>
        <taxon>Pseudomonadota</taxon>
        <taxon>Alphaproteobacteria</taxon>
        <taxon>Hyphomicrobiales</taxon>
        <taxon>Nitrobacteraceae</taxon>
        <taxon>Bradyrhizobium</taxon>
    </lineage>
</organism>
<geneLocation type="plasmid" evidence="9">
    <name>pNK6b DNA</name>
</geneLocation>
<dbReference type="EMBL" id="AP014686">
    <property type="protein sequence ID" value="BAR63312.1"/>
    <property type="molecule type" value="Genomic_DNA"/>
</dbReference>
<proteinExistence type="inferred from homology"/>
<dbReference type="PANTHER" id="PTHR30587">
    <property type="entry name" value="FLAGELLAR BIOSYNTHETIC PROTEIN FLIP"/>
    <property type="match status" value="1"/>
</dbReference>
<dbReference type="PROSITE" id="PS01061">
    <property type="entry name" value="FLIP_2"/>
    <property type="match status" value="1"/>
</dbReference>
<evidence type="ECO:0000256" key="4">
    <source>
        <dbReference type="ARBA" id="ARBA00022692"/>
    </source>
</evidence>
<keyword evidence="3 7" id="KW-1003">Cell membrane</keyword>
<dbReference type="InterPro" id="IPR005838">
    <property type="entry name" value="T3SS_IM_P"/>
</dbReference>
<comment type="subcellular location">
    <subcellularLocation>
        <location evidence="1">Cell membrane</location>
        <topology evidence="1">Multi-pass membrane protein</topology>
    </subcellularLocation>
</comment>
<dbReference type="NCBIfam" id="TIGR01102">
    <property type="entry name" value="yscR"/>
    <property type="match status" value="1"/>
</dbReference>
<dbReference type="PROSITE" id="PS01060">
    <property type="entry name" value="FLIP_1"/>
    <property type="match status" value="1"/>
</dbReference>
<evidence type="ECO:0000256" key="6">
    <source>
        <dbReference type="ARBA" id="ARBA00023136"/>
    </source>
</evidence>
<reference evidence="8 9" key="1">
    <citation type="submission" date="2014-11" db="EMBL/GenBank/DDBJ databases">
        <title>Symbiosis island explosion on the genome of extra-slow-growing strains of soybean bradyrhizobia with massive insertion sequences.</title>
        <authorList>
            <person name="Iida T."/>
            <person name="Minamisawa K."/>
        </authorList>
    </citation>
    <scope>NUCLEOTIDE SEQUENCE [LARGE SCALE GENOMIC DNA]</scope>
    <source>
        <strain evidence="8 9">NK6</strain>
        <plasmid evidence="9">pNK6b DNA</plasmid>
    </source>
</reference>
<dbReference type="Proteomes" id="UP000063308">
    <property type="component" value="Plasmid pNK6b"/>
</dbReference>
<keyword evidence="6 7" id="KW-0472">Membrane</keyword>
<evidence type="ECO:0000256" key="3">
    <source>
        <dbReference type="ARBA" id="ARBA00022475"/>
    </source>
</evidence>
<feature type="transmembrane region" description="Helical" evidence="7">
    <location>
        <begin position="12"/>
        <end position="40"/>
    </location>
</feature>
<dbReference type="AlphaFoldDB" id="A0A0E4FZC9"/>
<name>A0A0E4FZC9_9BRAD</name>
<dbReference type="Pfam" id="PF00813">
    <property type="entry name" value="FliP"/>
    <property type="match status" value="1"/>
</dbReference>
<evidence type="ECO:0000313" key="9">
    <source>
        <dbReference type="Proteomes" id="UP000063308"/>
    </source>
</evidence>
<keyword evidence="8" id="KW-0614">Plasmid</keyword>
<protein>
    <submittedName>
        <fullName evidence="8">Yop proteins translocation protein R</fullName>
    </submittedName>
</protein>
<evidence type="ECO:0000256" key="5">
    <source>
        <dbReference type="ARBA" id="ARBA00022989"/>
    </source>
</evidence>
<comment type="similarity">
    <text evidence="2 7">Belongs to the FliP/MopC/SpaP family.</text>
</comment>
<dbReference type="PANTHER" id="PTHR30587:SF2">
    <property type="entry name" value="SURFACE PRESENTATION OF ANTIGENS PROTEIN SPAP"/>
    <property type="match status" value="1"/>
</dbReference>
<dbReference type="GO" id="GO:0005886">
    <property type="term" value="C:plasma membrane"/>
    <property type="evidence" value="ECO:0007669"/>
    <property type="project" value="UniProtKB-SubCell"/>
</dbReference>
<gene>
    <name evidence="8" type="ORF">NK6_b_118</name>
</gene>